<keyword evidence="2" id="KW-1185">Reference proteome</keyword>
<accession>K0REZ4</accession>
<proteinExistence type="predicted"/>
<name>K0REZ4_THAOC</name>
<sequence length="662" mass="74563">MPADHHDYDATTVPAIQHPSRMSNDTAARNLLGWTAEDGTCAVSNAGETLKRSLELLSSDEGKLTFKDSGRDPLLILNGYFRVIRCSLDSTAPDVRTAHDLLKRVGEELLRSGNSPVLDSDEQIIGAEFEKRTEVALRYFQLIITDIHPHLNRKGYLKLLGPTYRLFSEVAVAFVNLLEREMEKIERLVKSFLPSAGWGALSRLQKGLESLLQTRNKCFVLFEQAGEHVLGFLSASLDRIQRALDCTENVDTSALEKQSSKIVVFLFARLATLILLTLRRRETLSSNRVTPVIEERKEAKRLTKGFVESTINLVTLSLEAQSQWNSDVKDERRRCFLQMVIGLQSKAEQYLIRIATDFDSKKQSAAPLLLESLIQIEQGGQCKDLARLLLCVTVTKNLLGVDRINLNACLEAMTRLFRSITFDIMPSCYQCLSDQPHRKKENELVWDQLVNVLESVSHTFCFGDCENYDKHKTLTGQHRVLLAYLARKTNHPLTNQLLLQVMERRVVLSTSMDDDHSKFDAVHLSTVLVNLLFHERTAHSLRRSVAVVLFRVLSRTDPGDDAKMKVGNIIFKKLDSQLTKTSGRKRKRSGGANSLLAEDIATVSWVLRALGIASANAQLNLGDAVRSELNRFWDCILDGNSLSYGVPTLFHFVASRRDNVRI</sequence>
<comment type="caution">
    <text evidence="1">The sequence shown here is derived from an EMBL/GenBank/DDBJ whole genome shotgun (WGS) entry which is preliminary data.</text>
</comment>
<organism evidence="1 2">
    <name type="scientific">Thalassiosira oceanica</name>
    <name type="common">Marine diatom</name>
    <dbReference type="NCBI Taxonomy" id="159749"/>
    <lineage>
        <taxon>Eukaryota</taxon>
        <taxon>Sar</taxon>
        <taxon>Stramenopiles</taxon>
        <taxon>Ochrophyta</taxon>
        <taxon>Bacillariophyta</taxon>
        <taxon>Coscinodiscophyceae</taxon>
        <taxon>Thalassiosirophycidae</taxon>
        <taxon>Thalassiosirales</taxon>
        <taxon>Thalassiosiraceae</taxon>
        <taxon>Thalassiosira</taxon>
    </lineage>
</organism>
<reference evidence="1 2" key="1">
    <citation type="journal article" date="2012" name="Genome Biol.">
        <title>Genome and low-iron response of an oceanic diatom adapted to chronic iron limitation.</title>
        <authorList>
            <person name="Lommer M."/>
            <person name="Specht M."/>
            <person name="Roy A.S."/>
            <person name="Kraemer L."/>
            <person name="Andreson R."/>
            <person name="Gutowska M.A."/>
            <person name="Wolf J."/>
            <person name="Bergner S.V."/>
            <person name="Schilhabel M.B."/>
            <person name="Klostermeier U.C."/>
            <person name="Beiko R.G."/>
            <person name="Rosenstiel P."/>
            <person name="Hippler M."/>
            <person name="Laroche J."/>
        </authorList>
    </citation>
    <scope>NUCLEOTIDE SEQUENCE [LARGE SCALE GENOMIC DNA]</scope>
    <source>
        <strain evidence="1 2">CCMP1005</strain>
    </source>
</reference>
<gene>
    <name evidence="1" type="ORF">THAOC_36285</name>
</gene>
<dbReference type="AlphaFoldDB" id="K0REZ4"/>
<evidence type="ECO:0000313" key="2">
    <source>
        <dbReference type="Proteomes" id="UP000266841"/>
    </source>
</evidence>
<dbReference type="eggNOG" id="ENOG502R1C7">
    <property type="taxonomic scope" value="Eukaryota"/>
</dbReference>
<dbReference type="Proteomes" id="UP000266841">
    <property type="component" value="Unassembled WGS sequence"/>
</dbReference>
<evidence type="ECO:0000313" key="1">
    <source>
        <dbReference type="EMBL" id="EJK45117.1"/>
    </source>
</evidence>
<dbReference type="EMBL" id="AGNL01048765">
    <property type="protein sequence ID" value="EJK45117.1"/>
    <property type="molecule type" value="Genomic_DNA"/>
</dbReference>
<dbReference type="OrthoDB" id="10677756at2759"/>
<protein>
    <submittedName>
        <fullName evidence="1">Uncharacterized protein</fullName>
    </submittedName>
</protein>